<protein>
    <submittedName>
        <fullName evidence="1">HDC13364</fullName>
    </submittedName>
</protein>
<proteinExistence type="predicted"/>
<dbReference type="PROSITE" id="PS51257">
    <property type="entry name" value="PROKAR_LIPOPROTEIN"/>
    <property type="match status" value="1"/>
</dbReference>
<dbReference type="AlphaFoldDB" id="Q6IK50"/>
<name>Q6IK50_DROME</name>
<evidence type="ECO:0000313" key="1">
    <source>
        <dbReference type="EMBL" id="DAA04022.1"/>
    </source>
</evidence>
<organism evidence="1">
    <name type="scientific">Drosophila melanogaster</name>
    <name type="common">Fruit fly</name>
    <dbReference type="NCBI Taxonomy" id="7227"/>
    <lineage>
        <taxon>Eukaryota</taxon>
        <taxon>Metazoa</taxon>
        <taxon>Ecdysozoa</taxon>
        <taxon>Arthropoda</taxon>
        <taxon>Hexapoda</taxon>
        <taxon>Insecta</taxon>
        <taxon>Pterygota</taxon>
        <taxon>Neoptera</taxon>
        <taxon>Endopterygota</taxon>
        <taxon>Diptera</taxon>
        <taxon>Brachycera</taxon>
        <taxon>Muscomorpha</taxon>
        <taxon>Ephydroidea</taxon>
        <taxon>Drosophilidae</taxon>
        <taxon>Drosophila</taxon>
        <taxon>Sophophora</taxon>
    </lineage>
</organism>
<accession>Q6IK50</accession>
<dbReference type="EMBL" id="BK002516">
    <property type="protein sequence ID" value="DAA04022.1"/>
    <property type="molecule type" value="Genomic_DNA"/>
</dbReference>
<gene>
    <name evidence="1" type="ORF">HDC13364</name>
</gene>
<reference evidence="1" key="1">
    <citation type="journal article" date="2003" name="Genome Biol.">
        <title>An integrated gene annotation and transcriptional profiling approach towards the full gene content of the Drosophila genome.</title>
        <authorList>
            <person name="Hild M."/>
            <person name="Beckmann B."/>
            <person name="Haas S.A."/>
            <person name="Koch B."/>
            <person name="Solovyev V."/>
            <person name="Busold C."/>
            <person name="Fellenberg K."/>
            <person name="Boutros M."/>
            <person name="Vingron M."/>
            <person name="Sauer F."/>
            <person name="Hoheisel J.D."/>
            <person name="Paro R."/>
        </authorList>
    </citation>
    <scope>NUCLEOTIDE SEQUENCE</scope>
</reference>
<sequence>MKQKQDLGGGLKYGRTMGGTLVSQACGQWGMGMTPWSPAKQIDNLAGTLAAGDPICHASSPHRVPVYGQMIRSAKLPLIIGQYGRRYRSH</sequence>